<evidence type="ECO:0000313" key="1">
    <source>
        <dbReference type="EMBL" id="KKM78329.1"/>
    </source>
</evidence>
<comment type="caution">
    <text evidence="1">The sequence shown here is derived from an EMBL/GenBank/DDBJ whole genome shotgun (WGS) entry which is preliminary data.</text>
</comment>
<dbReference type="AlphaFoldDB" id="A0A0F9K874"/>
<name>A0A0F9K874_9ZZZZ</name>
<accession>A0A0F9K874</accession>
<feature type="non-terminal residue" evidence="1">
    <location>
        <position position="35"/>
    </location>
</feature>
<reference evidence="1" key="1">
    <citation type="journal article" date="2015" name="Nature">
        <title>Complex archaea that bridge the gap between prokaryotes and eukaryotes.</title>
        <authorList>
            <person name="Spang A."/>
            <person name="Saw J.H."/>
            <person name="Jorgensen S.L."/>
            <person name="Zaremba-Niedzwiedzka K."/>
            <person name="Martijn J."/>
            <person name="Lind A.E."/>
            <person name="van Eijk R."/>
            <person name="Schleper C."/>
            <person name="Guy L."/>
            <person name="Ettema T.J."/>
        </authorList>
    </citation>
    <scope>NUCLEOTIDE SEQUENCE</scope>
</reference>
<organism evidence="1">
    <name type="scientific">marine sediment metagenome</name>
    <dbReference type="NCBI Taxonomy" id="412755"/>
    <lineage>
        <taxon>unclassified sequences</taxon>
        <taxon>metagenomes</taxon>
        <taxon>ecological metagenomes</taxon>
    </lineage>
</organism>
<dbReference type="EMBL" id="LAZR01008506">
    <property type="protein sequence ID" value="KKM78329.1"/>
    <property type="molecule type" value="Genomic_DNA"/>
</dbReference>
<gene>
    <name evidence="1" type="ORF">LCGC14_1361020</name>
</gene>
<protein>
    <submittedName>
        <fullName evidence="1">Uncharacterized protein</fullName>
    </submittedName>
</protein>
<sequence length="35" mass="3916">MLKKGMFNKLLLVLVIISFAVCIQVPVVAQEKTLQ</sequence>
<proteinExistence type="predicted"/>